<organism evidence="3 4">
    <name type="scientific">Pseudonocardia zijingensis</name>
    <dbReference type="NCBI Taxonomy" id="153376"/>
    <lineage>
        <taxon>Bacteria</taxon>
        <taxon>Bacillati</taxon>
        <taxon>Actinomycetota</taxon>
        <taxon>Actinomycetes</taxon>
        <taxon>Pseudonocardiales</taxon>
        <taxon>Pseudonocardiaceae</taxon>
        <taxon>Pseudonocardia</taxon>
    </lineage>
</organism>
<feature type="transmembrane region" description="Helical" evidence="1">
    <location>
        <begin position="112"/>
        <end position="140"/>
    </location>
</feature>
<sequence length="181" mass="19192">MTSAEPATGDADVRRRPSPEAVADVAVTVLLLALFAWAFVEAGGWSLRAALFPRLVTVAGVALAALHLGLVVPRLWRPAPAPEGDPDGDTDGDPDDVAHVFRTAGARAWASALAWVTTFFVLLYVVGLYLTAPIFSLLYLRFAGGRTWIFSAIYAIVSAVLLYVAFELALGVPTPSGLLLD</sequence>
<dbReference type="RefSeq" id="WP_343945551.1">
    <property type="nucleotide sequence ID" value="NZ_BAAAHP010000214.1"/>
</dbReference>
<name>A0ABN1NAI9_9PSEU</name>
<feature type="transmembrane region" description="Helical" evidence="1">
    <location>
        <begin position="21"/>
        <end position="40"/>
    </location>
</feature>
<dbReference type="Proteomes" id="UP001499967">
    <property type="component" value="Unassembled WGS sequence"/>
</dbReference>
<feature type="transmembrane region" description="Helical" evidence="1">
    <location>
        <begin position="52"/>
        <end position="72"/>
    </location>
</feature>
<evidence type="ECO:0000313" key="4">
    <source>
        <dbReference type="Proteomes" id="UP001499967"/>
    </source>
</evidence>
<keyword evidence="1" id="KW-0812">Transmembrane</keyword>
<dbReference type="EMBL" id="BAAAHP010000214">
    <property type="protein sequence ID" value="GAA0899881.1"/>
    <property type="molecule type" value="Genomic_DNA"/>
</dbReference>
<feature type="domain" description="DUF1468" evidence="2">
    <location>
        <begin position="27"/>
        <end position="175"/>
    </location>
</feature>
<comment type="caution">
    <text evidence="3">The sequence shown here is derived from an EMBL/GenBank/DDBJ whole genome shotgun (WGS) entry which is preliminary data.</text>
</comment>
<evidence type="ECO:0000259" key="2">
    <source>
        <dbReference type="Pfam" id="PF07331"/>
    </source>
</evidence>
<keyword evidence="1" id="KW-1133">Transmembrane helix</keyword>
<evidence type="ECO:0000313" key="3">
    <source>
        <dbReference type="EMBL" id="GAA0899881.1"/>
    </source>
</evidence>
<protein>
    <recommendedName>
        <fullName evidence="2">DUF1468 domain-containing protein</fullName>
    </recommendedName>
</protein>
<proteinExistence type="predicted"/>
<accession>A0ABN1NAI9</accession>
<evidence type="ECO:0000256" key="1">
    <source>
        <dbReference type="SAM" id="Phobius"/>
    </source>
</evidence>
<gene>
    <name evidence="3" type="ORF">GCM10009559_65100</name>
</gene>
<dbReference type="InterPro" id="IPR009936">
    <property type="entry name" value="DUF1468"/>
</dbReference>
<feature type="transmembrane region" description="Helical" evidence="1">
    <location>
        <begin position="147"/>
        <end position="166"/>
    </location>
</feature>
<keyword evidence="4" id="KW-1185">Reference proteome</keyword>
<dbReference type="Pfam" id="PF07331">
    <property type="entry name" value="TctB"/>
    <property type="match status" value="1"/>
</dbReference>
<reference evidence="3 4" key="1">
    <citation type="journal article" date="2019" name="Int. J. Syst. Evol. Microbiol.">
        <title>The Global Catalogue of Microorganisms (GCM) 10K type strain sequencing project: providing services to taxonomists for standard genome sequencing and annotation.</title>
        <authorList>
            <consortium name="The Broad Institute Genomics Platform"/>
            <consortium name="The Broad Institute Genome Sequencing Center for Infectious Disease"/>
            <person name="Wu L."/>
            <person name="Ma J."/>
        </authorList>
    </citation>
    <scope>NUCLEOTIDE SEQUENCE [LARGE SCALE GENOMIC DNA]</scope>
    <source>
        <strain evidence="3 4">JCM 11117</strain>
    </source>
</reference>
<keyword evidence="1" id="KW-0472">Membrane</keyword>